<dbReference type="Proteomes" id="UP000790709">
    <property type="component" value="Unassembled WGS sequence"/>
</dbReference>
<protein>
    <submittedName>
        <fullName evidence="1">Dna2-domain-containing protein</fullName>
    </submittedName>
</protein>
<organism evidence="1 2">
    <name type="scientific">Leucogyrophana mollusca</name>
    <dbReference type="NCBI Taxonomy" id="85980"/>
    <lineage>
        <taxon>Eukaryota</taxon>
        <taxon>Fungi</taxon>
        <taxon>Dikarya</taxon>
        <taxon>Basidiomycota</taxon>
        <taxon>Agaricomycotina</taxon>
        <taxon>Agaricomycetes</taxon>
        <taxon>Agaricomycetidae</taxon>
        <taxon>Boletales</taxon>
        <taxon>Boletales incertae sedis</taxon>
        <taxon>Leucogyrophana</taxon>
    </lineage>
</organism>
<keyword evidence="2" id="KW-1185">Reference proteome</keyword>
<evidence type="ECO:0000313" key="1">
    <source>
        <dbReference type="EMBL" id="KAH7929561.1"/>
    </source>
</evidence>
<dbReference type="EMBL" id="MU266340">
    <property type="protein sequence ID" value="KAH7929561.1"/>
    <property type="molecule type" value="Genomic_DNA"/>
</dbReference>
<sequence length="1180" mass="132111">MPPTTPLTVDEDDFMNSLLSGLGSSIHAESSKHQPQSQHIKSPVKISQNKRRLSDTSHPRKRHCDTPPDLDVVALLDGAENWDWKEMEVGFLTPKKVQEYDLAGLLDGAEDWDWEDMEADFLTPKKHSSTAQKPSIPPGKAYARETCTRCTVESVSSDSSDNAFQKVLSVRVHRGEHRSVILRDDWANSDIRAGDIINVLGEFDLFSKVITVSSQSNLLIHHPDLLLTATALSNAPQCRRKPLLSALVRSTSDVTPAIVWGNMLHEVMQSCMISQRWDERWIDERIDEVVRRSLAELVKIGLGVDEAKREVKTRSKGLRVFSERYMADVPKPDAILTNTRAAYGQTSLLAISELHDVEEDIWSPTYGLKGKLDATVQAVIAQSTIEKQLKHQSLLSEHVMPFEIKTGRSVAGMEHRAQTMLYTLLASERYGVEVPSGLLYYTQSEEVVQVPRGKNELRALIGARNEMAAYMMRRSTTAKDIEGSDVEPFLPPTIDDERTCKKCYALDACMLYRKAVEDVQDDSSPIADTYALKTSHLTPAQAAFFKQWESLISLEEQDLVRFKKELWTMNAQEREEKGRCFSSMAIDLSYRAGNKQLPEKIHRYTYRFIRVLDVGATGDTARSLLNGHMSCGDAITVSVEPELLALARGFIVELTPHEVILGVDHEISAGKIAARLRTLRGAAAPVIFRIDKDELFGGMGRIRDNLAQLFYADGDTRRLELVVDLRQPRFDDKTETQDYLQLIPEYVGASASLNSSQLGAMTRVLSAQDYALILGMPGTGKTTVIAALIRTLVGMGRSVLLTSYTHSAVDTILLKLKDVDFGVLRLGNVDKVHPDVRKFTLADRKTAATIEQLENQIMTPPVVRNLAARKGGLETSLFRRLSDAHPGAVVDLTYQYRMNEDIMELSNKLIYGGRLRCGSDTVAKRCLVLPSRTFVESLRSGACICRHGECWLEQILSESCKVVFIDTDLLPAHESRVGDLVQNDIEASLVYQLVEALLRSDVRQDQIGVMSPYRQQIKLLSHLLQDRRQIEILTADRSQGRDKDCIIISMVRSNDSGQIGDLIKDWRRINVSFTRARSKLVIIGSQTTLSLTPLLTEFFTLVEDRKWILKLASGTESMHEIVESPRSGIRSPGKRDVKSAGLGRSQDSEEHKRQTARTPRIDEGLLRGRPVLNDIVNGEK</sequence>
<reference evidence="1" key="1">
    <citation type="journal article" date="2021" name="New Phytol.">
        <title>Evolutionary innovations through gain and loss of genes in the ectomycorrhizal Boletales.</title>
        <authorList>
            <person name="Wu G."/>
            <person name="Miyauchi S."/>
            <person name="Morin E."/>
            <person name="Kuo A."/>
            <person name="Drula E."/>
            <person name="Varga T."/>
            <person name="Kohler A."/>
            <person name="Feng B."/>
            <person name="Cao Y."/>
            <person name="Lipzen A."/>
            <person name="Daum C."/>
            <person name="Hundley H."/>
            <person name="Pangilinan J."/>
            <person name="Johnson J."/>
            <person name="Barry K."/>
            <person name="LaButti K."/>
            <person name="Ng V."/>
            <person name="Ahrendt S."/>
            <person name="Min B."/>
            <person name="Choi I.G."/>
            <person name="Park H."/>
            <person name="Plett J.M."/>
            <person name="Magnuson J."/>
            <person name="Spatafora J.W."/>
            <person name="Nagy L.G."/>
            <person name="Henrissat B."/>
            <person name="Grigoriev I.V."/>
            <person name="Yang Z.L."/>
            <person name="Xu J."/>
            <person name="Martin F.M."/>
        </authorList>
    </citation>
    <scope>NUCLEOTIDE SEQUENCE</scope>
    <source>
        <strain evidence="1">KUC20120723A-06</strain>
    </source>
</reference>
<accession>A0ACB8BVK2</accession>
<name>A0ACB8BVK2_9AGAM</name>
<proteinExistence type="predicted"/>
<gene>
    <name evidence="1" type="ORF">BV22DRAFT_1102368</name>
</gene>
<comment type="caution">
    <text evidence="1">The sequence shown here is derived from an EMBL/GenBank/DDBJ whole genome shotgun (WGS) entry which is preliminary data.</text>
</comment>
<evidence type="ECO:0000313" key="2">
    <source>
        <dbReference type="Proteomes" id="UP000790709"/>
    </source>
</evidence>